<reference evidence="6 9" key="1">
    <citation type="submission" date="2019-03" db="EMBL/GenBank/DDBJ databases">
        <title>Bradyrhizobium strains diversity isolated from Chamaecrista fasciculata.</title>
        <authorList>
            <person name="Urquiaga M.C.O."/>
            <person name="Hungria M."/>
            <person name="Delamuta J.R.M."/>
        </authorList>
    </citation>
    <scope>NUCLEOTIDE SEQUENCE [LARGE SCALE GENOMIC DNA]</scope>
    <source>
        <strain evidence="6 9">CNPSo 3424</strain>
    </source>
</reference>
<evidence type="ECO:0000256" key="1">
    <source>
        <dbReference type="ARBA" id="ARBA00022741"/>
    </source>
</evidence>
<keyword evidence="3" id="KW-0347">Helicase</keyword>
<evidence type="ECO:0000313" key="7">
    <source>
        <dbReference type="EMBL" id="TFV68541.1"/>
    </source>
</evidence>
<evidence type="ECO:0000313" key="6">
    <source>
        <dbReference type="EMBL" id="TFV30203.1"/>
    </source>
</evidence>
<dbReference type="GO" id="GO:0016787">
    <property type="term" value="F:hydrolase activity"/>
    <property type="evidence" value="ECO:0007669"/>
    <property type="project" value="UniProtKB-KW"/>
</dbReference>
<dbReference type="Proteomes" id="UP000298225">
    <property type="component" value="Unassembled WGS sequence"/>
</dbReference>
<evidence type="ECO:0000313" key="8">
    <source>
        <dbReference type="Proteomes" id="UP000297700"/>
    </source>
</evidence>
<keyword evidence="2" id="KW-0378">Hydrolase</keyword>
<dbReference type="Proteomes" id="UP000297700">
    <property type="component" value="Unassembled WGS sequence"/>
</dbReference>
<dbReference type="Gene3D" id="3.40.50.300">
    <property type="entry name" value="P-loop containing nucleotide triphosphate hydrolases"/>
    <property type="match status" value="1"/>
</dbReference>
<keyword evidence="9" id="KW-1185">Reference proteome</keyword>
<protein>
    <recommendedName>
        <fullName evidence="5">UvrD-like helicase C-terminal domain-containing protein</fullName>
    </recommendedName>
</protein>
<evidence type="ECO:0000313" key="9">
    <source>
        <dbReference type="Proteomes" id="UP000298225"/>
    </source>
</evidence>
<dbReference type="InterPro" id="IPR014017">
    <property type="entry name" value="DNA_helicase_UvrD-like_C"/>
</dbReference>
<sequence>MIALRSDQVQAPPSAVESVRLVEQLRLQRRRIPDTVQMRGKTYHQHLADANGAPDAWRPEAVALAQALRFSGRFATADAWHDEARRLLAPLLPADGPSINQRLRRNGELEKVLLVAPASGHPARTIHSVKGMEFPGICVVMSPSTAKGIIDSLAGAAAGDNEEARKIYVGASRAQRLLAIALPRSQAPRLRDLMVAMGGAVELLRSSSRRSSP</sequence>
<accession>A0A4Y9KQT8</accession>
<evidence type="ECO:0000256" key="4">
    <source>
        <dbReference type="ARBA" id="ARBA00022840"/>
    </source>
</evidence>
<keyword evidence="4" id="KW-0067">ATP-binding</keyword>
<dbReference type="AlphaFoldDB" id="A0A4Y9KQT8"/>
<keyword evidence="1" id="KW-0547">Nucleotide-binding</keyword>
<gene>
    <name evidence="7" type="ORF">E4K64_36565</name>
    <name evidence="6" type="ORF">E4K66_36380</name>
</gene>
<organism evidence="6 9">
    <name type="scientific">Bradyrhizobium frederickii</name>
    <dbReference type="NCBI Taxonomy" id="2560054"/>
    <lineage>
        <taxon>Bacteria</taxon>
        <taxon>Pseudomonadati</taxon>
        <taxon>Pseudomonadota</taxon>
        <taxon>Alphaproteobacteria</taxon>
        <taxon>Hyphomicrobiales</taxon>
        <taxon>Nitrobacteraceae</taxon>
        <taxon>Bradyrhizobium</taxon>
    </lineage>
</organism>
<dbReference type="SUPFAM" id="SSF52540">
    <property type="entry name" value="P-loop containing nucleoside triphosphate hydrolases"/>
    <property type="match status" value="1"/>
</dbReference>
<proteinExistence type="predicted"/>
<feature type="domain" description="UvrD-like helicase C-terminal" evidence="5">
    <location>
        <begin position="125"/>
        <end position="182"/>
    </location>
</feature>
<dbReference type="GO" id="GO:0005524">
    <property type="term" value="F:ATP binding"/>
    <property type="evidence" value="ECO:0007669"/>
    <property type="project" value="UniProtKB-KW"/>
</dbReference>
<dbReference type="InterPro" id="IPR027417">
    <property type="entry name" value="P-loop_NTPase"/>
</dbReference>
<dbReference type="GO" id="GO:0004386">
    <property type="term" value="F:helicase activity"/>
    <property type="evidence" value="ECO:0007669"/>
    <property type="project" value="UniProtKB-KW"/>
</dbReference>
<dbReference type="EMBL" id="SPQU01000039">
    <property type="protein sequence ID" value="TFV30203.1"/>
    <property type="molecule type" value="Genomic_DNA"/>
</dbReference>
<dbReference type="EMBL" id="SPQS01000040">
    <property type="protein sequence ID" value="TFV68541.1"/>
    <property type="molecule type" value="Genomic_DNA"/>
</dbReference>
<name>A0A4Y9KQT8_9BRAD</name>
<comment type="caution">
    <text evidence="6">The sequence shown here is derived from an EMBL/GenBank/DDBJ whole genome shotgun (WGS) entry which is preliminary data.</text>
</comment>
<evidence type="ECO:0000256" key="3">
    <source>
        <dbReference type="ARBA" id="ARBA00022806"/>
    </source>
</evidence>
<dbReference type="OrthoDB" id="9810135at2"/>
<accession>A0A4Y9NL80</accession>
<dbReference type="RefSeq" id="WP_126262139.1">
    <property type="nucleotide sequence ID" value="NZ_SPQU01000039.1"/>
</dbReference>
<evidence type="ECO:0000256" key="2">
    <source>
        <dbReference type="ARBA" id="ARBA00022801"/>
    </source>
</evidence>
<dbReference type="Pfam" id="PF13361">
    <property type="entry name" value="UvrD_C"/>
    <property type="match status" value="1"/>
</dbReference>
<reference evidence="7 8" key="2">
    <citation type="submission" date="2019-03" db="EMBL/GenBank/DDBJ databases">
        <title>Bradyrhizobium strains diversity.</title>
        <authorList>
            <person name="Urquiaga M.C.O."/>
            <person name="Hungria M."/>
            <person name="Delamuta J.R.M."/>
            <person name="Klepa M.S."/>
        </authorList>
    </citation>
    <scope>NUCLEOTIDE SEQUENCE [LARGE SCALE GENOMIC DNA]</scope>
    <source>
        <strain evidence="7 8">CNPSo 3426</strain>
    </source>
</reference>
<evidence type="ECO:0000259" key="5">
    <source>
        <dbReference type="Pfam" id="PF13361"/>
    </source>
</evidence>